<evidence type="ECO:0000313" key="2">
    <source>
        <dbReference type="Proteomes" id="UP001196413"/>
    </source>
</evidence>
<keyword evidence="2" id="KW-1185">Reference proteome</keyword>
<gene>
    <name evidence="1" type="ORF">KIN20_020907</name>
</gene>
<proteinExistence type="predicted"/>
<dbReference type="Proteomes" id="UP001196413">
    <property type="component" value="Unassembled WGS sequence"/>
</dbReference>
<dbReference type="AlphaFoldDB" id="A0AAD5QTT6"/>
<sequence length="109" mass="11563">MPTSSRNRPSPTAVIVEAEKSNSALGKVNDGCSAKLTTYPAAAGCPPTAVIVEAKIDLPAATGFPPTAVIVEAEKLDFNSSKSQRRILIILLRYTTTSWLSSNSSNRRS</sequence>
<name>A0AAD5QTT6_PARTN</name>
<accession>A0AAD5QTT6</accession>
<protein>
    <submittedName>
        <fullName evidence="1">Uncharacterized protein</fullName>
    </submittedName>
</protein>
<comment type="caution">
    <text evidence="1">The sequence shown here is derived from an EMBL/GenBank/DDBJ whole genome shotgun (WGS) entry which is preliminary data.</text>
</comment>
<reference evidence="1" key="1">
    <citation type="submission" date="2021-06" db="EMBL/GenBank/DDBJ databases">
        <title>Parelaphostrongylus tenuis whole genome reference sequence.</title>
        <authorList>
            <person name="Garwood T.J."/>
            <person name="Larsen P.A."/>
            <person name="Fountain-Jones N.M."/>
            <person name="Garbe J.R."/>
            <person name="Macchietto M.G."/>
            <person name="Kania S.A."/>
            <person name="Gerhold R.W."/>
            <person name="Richards J.E."/>
            <person name="Wolf T.M."/>
        </authorList>
    </citation>
    <scope>NUCLEOTIDE SEQUENCE</scope>
    <source>
        <strain evidence="1">MNPRO001-30</strain>
        <tissue evidence="1">Meninges</tissue>
    </source>
</reference>
<evidence type="ECO:0000313" key="1">
    <source>
        <dbReference type="EMBL" id="KAJ1361615.1"/>
    </source>
</evidence>
<organism evidence="1 2">
    <name type="scientific">Parelaphostrongylus tenuis</name>
    <name type="common">Meningeal worm</name>
    <dbReference type="NCBI Taxonomy" id="148309"/>
    <lineage>
        <taxon>Eukaryota</taxon>
        <taxon>Metazoa</taxon>
        <taxon>Ecdysozoa</taxon>
        <taxon>Nematoda</taxon>
        <taxon>Chromadorea</taxon>
        <taxon>Rhabditida</taxon>
        <taxon>Rhabditina</taxon>
        <taxon>Rhabditomorpha</taxon>
        <taxon>Strongyloidea</taxon>
        <taxon>Metastrongylidae</taxon>
        <taxon>Parelaphostrongylus</taxon>
    </lineage>
</organism>
<dbReference type="EMBL" id="JAHQIW010004243">
    <property type="protein sequence ID" value="KAJ1361615.1"/>
    <property type="molecule type" value="Genomic_DNA"/>
</dbReference>